<feature type="transmembrane region" description="Helical" evidence="1">
    <location>
        <begin position="107"/>
        <end position="127"/>
    </location>
</feature>
<gene>
    <name evidence="2" type="ORF">FVB32_16260</name>
</gene>
<dbReference type="Proteomes" id="UP000321456">
    <property type="component" value="Unassembled WGS sequence"/>
</dbReference>
<keyword evidence="1" id="KW-0472">Membrane</keyword>
<sequence>MINDRIKPQTLLSTLWAFVLFNMIFRDLHQLGKKSFIEEIMAGVVNGIKITDELMLFGGFLVEIPILMMLLSRVLRDNANKWANTVASVITLLVLVSALPTADMDDIFFMIIEIMAFLSIIWIAWKFSTPDTIQARS</sequence>
<dbReference type="EMBL" id="VRUR01000002">
    <property type="protein sequence ID" value="TXN36110.1"/>
    <property type="molecule type" value="Genomic_DNA"/>
</dbReference>
<comment type="caution">
    <text evidence="2">The sequence shown here is derived from an EMBL/GenBank/DDBJ whole genome shotgun (WGS) entry which is preliminary data.</text>
</comment>
<dbReference type="RefSeq" id="WP_147744881.1">
    <property type="nucleotide sequence ID" value="NZ_VRUR01000002.1"/>
</dbReference>
<name>A0A5C8V3G2_9FLAO</name>
<proteinExistence type="predicted"/>
<evidence type="ECO:0000313" key="2">
    <source>
        <dbReference type="EMBL" id="TXN36110.1"/>
    </source>
</evidence>
<keyword evidence="3" id="KW-1185">Reference proteome</keyword>
<keyword evidence="1" id="KW-0812">Transmembrane</keyword>
<reference evidence="2 3" key="1">
    <citation type="submission" date="2019-08" db="EMBL/GenBank/DDBJ databases">
        <title>Professor.</title>
        <authorList>
            <person name="Park J.S."/>
        </authorList>
    </citation>
    <scope>NUCLEOTIDE SEQUENCE [LARGE SCALE GENOMIC DNA]</scope>
    <source>
        <strain evidence="2 3">176CP5-101</strain>
    </source>
</reference>
<evidence type="ECO:0000313" key="3">
    <source>
        <dbReference type="Proteomes" id="UP000321456"/>
    </source>
</evidence>
<protein>
    <submittedName>
        <fullName evidence="2">Uncharacterized protein</fullName>
    </submittedName>
</protein>
<dbReference type="Pfam" id="PF19851">
    <property type="entry name" value="DUF6326"/>
    <property type="match status" value="1"/>
</dbReference>
<organism evidence="2 3">
    <name type="scientific">Flagellimonas hymeniacidonis</name>
    <dbReference type="NCBI Taxonomy" id="2603628"/>
    <lineage>
        <taxon>Bacteria</taxon>
        <taxon>Pseudomonadati</taxon>
        <taxon>Bacteroidota</taxon>
        <taxon>Flavobacteriia</taxon>
        <taxon>Flavobacteriales</taxon>
        <taxon>Flavobacteriaceae</taxon>
        <taxon>Flagellimonas</taxon>
    </lineage>
</organism>
<evidence type="ECO:0000256" key="1">
    <source>
        <dbReference type="SAM" id="Phobius"/>
    </source>
</evidence>
<feature type="transmembrane region" description="Helical" evidence="1">
    <location>
        <begin position="54"/>
        <end position="75"/>
    </location>
</feature>
<dbReference type="InterPro" id="IPR046289">
    <property type="entry name" value="DUF6326"/>
</dbReference>
<keyword evidence="1" id="KW-1133">Transmembrane helix</keyword>
<feature type="transmembrane region" description="Helical" evidence="1">
    <location>
        <begin position="82"/>
        <end position="101"/>
    </location>
</feature>
<accession>A0A5C8V3G2</accession>
<dbReference type="AlphaFoldDB" id="A0A5C8V3G2"/>